<evidence type="ECO:0000313" key="2">
    <source>
        <dbReference type="Proteomes" id="UP000285023"/>
    </source>
</evidence>
<comment type="caution">
    <text evidence="1">The sequence shown here is derived from an EMBL/GenBank/DDBJ whole genome shotgun (WGS) entry which is preliminary data.</text>
</comment>
<gene>
    <name evidence="1" type="ORF">D3M59_01435</name>
</gene>
<dbReference type="Gene3D" id="3.30.10.10">
    <property type="entry name" value="Trypsin Inhibitor V, subunit A"/>
    <property type="match status" value="1"/>
</dbReference>
<sequence length="109" mass="11610">MPSKPITREDFSMRSLMIALGMVPLSACMTTPSGHPGTGEPVMACNNEALEQFVGQPASQELGGRMLAASGARMIRWVPKGGVVTMDFRGDRLTIGLDDANRVETARCG</sequence>
<reference evidence="1 2" key="1">
    <citation type="submission" date="2018-09" db="EMBL/GenBank/DDBJ databases">
        <title>Sphingomonas sp. DAC4.</title>
        <authorList>
            <person name="Seo T."/>
        </authorList>
    </citation>
    <scope>NUCLEOTIDE SEQUENCE [LARGE SCALE GENOMIC DNA]</scope>
    <source>
        <strain evidence="1 2">DAC4</strain>
    </source>
</reference>
<dbReference type="EMBL" id="QXTF01000001">
    <property type="protein sequence ID" value="RIX31699.1"/>
    <property type="molecule type" value="Genomic_DNA"/>
</dbReference>
<dbReference type="InterPro" id="IPR021719">
    <property type="entry name" value="Prot_inh_I78"/>
</dbReference>
<name>A0A418Q1A2_9SPHN</name>
<dbReference type="Proteomes" id="UP000285023">
    <property type="component" value="Unassembled WGS sequence"/>
</dbReference>
<evidence type="ECO:0000313" key="1">
    <source>
        <dbReference type="EMBL" id="RIX31699.1"/>
    </source>
</evidence>
<protein>
    <submittedName>
        <fullName evidence="1">Peptidase inhibitor I78</fullName>
    </submittedName>
</protein>
<proteinExistence type="predicted"/>
<dbReference type="Pfam" id="PF11720">
    <property type="entry name" value="Inhibitor_I78"/>
    <property type="match status" value="1"/>
</dbReference>
<accession>A0A418Q1A2</accession>
<dbReference type="AlphaFoldDB" id="A0A418Q1A2"/>
<keyword evidence="2" id="KW-1185">Reference proteome</keyword>
<organism evidence="1 2">
    <name type="scientific">Sphingomonas edaphi</name>
    <dbReference type="NCBI Taxonomy" id="2315689"/>
    <lineage>
        <taxon>Bacteria</taxon>
        <taxon>Pseudomonadati</taxon>
        <taxon>Pseudomonadota</taxon>
        <taxon>Alphaproteobacteria</taxon>
        <taxon>Sphingomonadales</taxon>
        <taxon>Sphingomonadaceae</taxon>
        <taxon>Sphingomonas</taxon>
    </lineage>
</organism>